<dbReference type="STRING" id="873449.STRCR_1515"/>
<dbReference type="Pfam" id="PF13302">
    <property type="entry name" value="Acetyltransf_3"/>
    <property type="match status" value="1"/>
</dbReference>
<dbReference type="FunFam" id="3.40.630.30:FF:000047">
    <property type="entry name" value="Acetyltransferase, GNAT family"/>
    <property type="match status" value="1"/>
</dbReference>
<evidence type="ECO:0000313" key="2">
    <source>
        <dbReference type="EMBL" id="EHI74202.1"/>
    </source>
</evidence>
<reference evidence="2" key="1">
    <citation type="submission" date="2011-07" db="EMBL/GenBank/DDBJ databases">
        <authorList>
            <person name="Stanhope M.J."/>
            <person name="Durkin A.S."/>
            <person name="Hostetler J."/>
            <person name="Kim M."/>
            <person name="Radune D."/>
            <person name="Singh I."/>
            <person name="Town C.D."/>
        </authorList>
    </citation>
    <scope>NUCLEOTIDE SEQUENCE [LARGE SCALE GENOMIC DNA]</scope>
    <source>
        <strain evidence="2">HS-6</strain>
    </source>
</reference>
<organism evidence="2 3">
    <name type="scientific">Streptococcus criceti HS-6</name>
    <dbReference type="NCBI Taxonomy" id="873449"/>
    <lineage>
        <taxon>Bacteria</taxon>
        <taxon>Bacillati</taxon>
        <taxon>Bacillota</taxon>
        <taxon>Bacilli</taxon>
        <taxon>Lactobacillales</taxon>
        <taxon>Streptococcaceae</taxon>
        <taxon>Streptococcus</taxon>
    </lineage>
</organism>
<sequence>MPYNEFQQKIGEPLPDFTPGAFPDVAVLTGRTVVLEHLDVEKHLEDIYDFAVTNRQVQDWTYLPVGPFETRQEVSDWLVSLSHKTDAYFFAIRDKARDRVVGLFSLMRINPASRTIEMGWVIYSPTLQHSIAATEAQYLAMSYVFEELQYRRYEWKCDALNQRSHQAALRLGFTFEGTFRQHTVYKGRSRDTSWFSILDKEWPAQKMSFERWLSPDNFDANGHQKKSLQD</sequence>
<name>G5JNY4_STRCG</name>
<evidence type="ECO:0000259" key="1">
    <source>
        <dbReference type="PROSITE" id="PS51186"/>
    </source>
</evidence>
<dbReference type="eggNOG" id="COG1670">
    <property type="taxonomic scope" value="Bacteria"/>
</dbReference>
<dbReference type="PANTHER" id="PTHR43441">
    <property type="entry name" value="RIBOSOMAL-PROTEIN-SERINE ACETYLTRANSFERASE"/>
    <property type="match status" value="1"/>
</dbReference>
<dbReference type="PANTHER" id="PTHR43441:SF2">
    <property type="entry name" value="FAMILY ACETYLTRANSFERASE, PUTATIVE (AFU_ORTHOLOGUE AFUA_7G00850)-RELATED"/>
    <property type="match status" value="1"/>
</dbReference>
<dbReference type="Proteomes" id="UP000004322">
    <property type="component" value="Unassembled WGS sequence"/>
</dbReference>
<dbReference type="Gene3D" id="3.40.630.30">
    <property type="match status" value="1"/>
</dbReference>
<dbReference type="OrthoDB" id="9795199at2"/>
<dbReference type="InterPro" id="IPR051908">
    <property type="entry name" value="Ribosomal_N-acetyltransferase"/>
</dbReference>
<dbReference type="InterPro" id="IPR000182">
    <property type="entry name" value="GNAT_dom"/>
</dbReference>
<protein>
    <submittedName>
        <fullName evidence="2">Acetyltransferase, GNAT family</fullName>
    </submittedName>
</protein>
<feature type="domain" description="N-acetyltransferase" evidence="1">
    <location>
        <begin position="33"/>
        <end position="191"/>
    </location>
</feature>
<dbReference type="GO" id="GO:0008999">
    <property type="term" value="F:protein-N-terminal-alanine acetyltransferase activity"/>
    <property type="evidence" value="ECO:0007669"/>
    <property type="project" value="TreeGrafter"/>
</dbReference>
<dbReference type="AlphaFoldDB" id="G5JNY4"/>
<dbReference type="InterPro" id="IPR016181">
    <property type="entry name" value="Acyl_CoA_acyltransferase"/>
</dbReference>
<keyword evidence="3" id="KW-1185">Reference proteome</keyword>
<dbReference type="SUPFAM" id="SSF55729">
    <property type="entry name" value="Acyl-CoA N-acyltransferases (Nat)"/>
    <property type="match status" value="1"/>
</dbReference>
<dbReference type="RefSeq" id="WP_004227108.1">
    <property type="nucleotide sequence ID" value="NZ_AEUV02000002.1"/>
</dbReference>
<accession>G5JNY4</accession>
<gene>
    <name evidence="2" type="ORF">STRCR_1515</name>
</gene>
<comment type="caution">
    <text evidence="2">The sequence shown here is derived from an EMBL/GenBank/DDBJ whole genome shotgun (WGS) entry which is preliminary data.</text>
</comment>
<dbReference type="GO" id="GO:1990189">
    <property type="term" value="F:protein N-terminal-serine acetyltransferase activity"/>
    <property type="evidence" value="ECO:0007669"/>
    <property type="project" value="TreeGrafter"/>
</dbReference>
<evidence type="ECO:0000313" key="3">
    <source>
        <dbReference type="Proteomes" id="UP000004322"/>
    </source>
</evidence>
<dbReference type="EMBL" id="AEUV02000002">
    <property type="protein sequence ID" value="EHI74202.1"/>
    <property type="molecule type" value="Genomic_DNA"/>
</dbReference>
<dbReference type="PROSITE" id="PS51186">
    <property type="entry name" value="GNAT"/>
    <property type="match status" value="1"/>
</dbReference>
<proteinExistence type="predicted"/>